<reference evidence="2" key="1">
    <citation type="submission" date="2023-06" db="EMBL/GenBank/DDBJ databases">
        <title>Genomic analysis of the entomopathogenic nematode Steinernema hermaphroditum.</title>
        <authorList>
            <person name="Schwarz E.M."/>
            <person name="Heppert J.K."/>
            <person name="Baniya A."/>
            <person name="Schwartz H.T."/>
            <person name="Tan C.-H."/>
            <person name="Antoshechkin I."/>
            <person name="Sternberg P.W."/>
            <person name="Goodrich-Blair H."/>
            <person name="Dillman A.R."/>
        </authorList>
    </citation>
    <scope>NUCLEOTIDE SEQUENCE</scope>
    <source>
        <strain evidence="2">PS9179</strain>
        <tissue evidence="2">Whole animal</tissue>
    </source>
</reference>
<protein>
    <submittedName>
        <fullName evidence="2">Uncharacterized protein</fullName>
    </submittedName>
</protein>
<comment type="caution">
    <text evidence="2">The sequence shown here is derived from an EMBL/GenBank/DDBJ whole genome shotgun (WGS) entry which is preliminary data.</text>
</comment>
<feature type="compositionally biased region" description="Basic residues" evidence="1">
    <location>
        <begin position="1958"/>
        <end position="1968"/>
    </location>
</feature>
<feature type="compositionally biased region" description="Basic and acidic residues" evidence="1">
    <location>
        <begin position="1969"/>
        <end position="1994"/>
    </location>
</feature>
<feature type="region of interest" description="Disordered" evidence="1">
    <location>
        <begin position="1618"/>
        <end position="1655"/>
    </location>
</feature>
<evidence type="ECO:0000256" key="1">
    <source>
        <dbReference type="SAM" id="MobiDB-lite"/>
    </source>
</evidence>
<gene>
    <name evidence="2" type="ORF">QR680_014568</name>
</gene>
<sequence length="2029" mass="236107">MSQEHSNKFVMLKRVKQLQDDPNVLDQFSRFCDLQTLFPSDCISDVSKFIERVETVKEEGTYAFTEDCFSFAAGLSEERTTENGQSGKVLRILDTVIFIREWVREKFHNADYSKNGMNIDAVLNEEIREQIRNDFVELLEECTAIISNKSHVTFRDAYSLLCHYEKHKGVMSSLLSYCNQVKYTVNQKESNKLHVRSSEYENKNRRIVMDIAQGESSHVKSFYNLGDAEAPYECKRCLNELKAIYHLICLNQRMVQTVFETCRKSSMEVTVHHDTEGLFEWFFDLQIRIINEECVAQKLQAFREEHQKVRIALEKLAVGMKKDKGEKDNNKPPPAVNVGPFVVAFHFKDPARNLDESNIKDLTKTKRLEATKFIRTVKNISTVTIFGQQFRNDLDLYATLCPDIRANYGELYTKAGNLTKQPVSRFQSRAAEQLQKKILLFGCETQLMEKTMKKANFKKQLKLFLLINSKQARDILEKAHQKLEDQLTDLIGCTLYQDFSAHVAQITYLERNEDYEEMFSCDEFWNEMIVKTNKEFHSSMQWFFEKRPKGDKRIETYMDYFERRDENWMLKAHMNSERLTLVAYSAVYNPVLDKYLMLERSCYCICRQCNVTKRYMANTGKKTDFCCMEVGENRGESSSTELISSFKGKFKGQDEKAQYSCITKNPRVEEIIMHHAKPNNQKIESLTVNNFLNLFKNICTDLNAEFFGTASSLNGSLVDRYLPSCVLNRIFKNIGDLENLKKGKGRAVAEKNDQNNSDAQNSAEDDKLEDDKSDQTNRIIPYRKMDDSQDKFRFDRIWQPADRNITGTVDKLIGTCYKTSIGFAYTDSERDYADQLPIRNGSQRVQKVKDSIDDSIDRQEKIKNAVPEFVRHRMSQEHSNKFVMLKRVKQLQDDPNVLDQFSRFCDLQTLFPSDCISDVSKFIERVETVKEEGTYAFTEDCFSFAAGLSEERTTENGQSGKVLRILDTVIFIREWVREKFHNADYSKNGMNIDAVLNEEIREQIRNDFVELLEECTAIISNKSHVTFRDAYSLLCHYEKHKGVMSSLLSYCNQVKYTVNQKESNKLHVRSSEYENKNRRIVMDIAQGESSHVKSFYNLGDAEAPYECKRCLNELKAIYHLICLNQRMVQTVFETCRKSSMEVTVHHDTEGLFEWFFDLQIRIINEECVAQKLQAFREEHQKVRIALEKLAVGMKKDKGEKDNNKPPPAVNVGPFVVAFHFKDPARNLDESNIKDLTKTKRLEATKFIRTVKNISTVTIFGQQFRNDLDLYATLCPDIRANYGELYTKAGNLTKQPVSRFQSRAAEQLQKKILLFGCETQLMEKTMKKANFKKQLKLFLLINSKQARDILEKAHQKLEDQLTDLIGCTLYQDFSAHVAQITYLERNEDYEEMFSCDEFWNEMIVKTNKEFHSSMQWFFEKRPKGDKRIETYMDYFERRDENWMLKAHMNSERLTLVAYSAVYNPVLDKYLMLERSCYCICRQCNVTKRYMANTGKKTDFCCMEVGENRGESSSTELISSFKGKFKGQDEKAQYSCITKNPRVEEIIMHHAKPNNQKIESLTVNNFLNLFKNICTDLNAEFFGTASSLNGSLVDRYLPSCVLNRIFKNIGDLENLKKGKGRAVAEKNDQNNSDAQNSAEDDKLEDDKSDQTNRIIPYRKMDDSQDKFRFDRIWQPADRNITGTVDKLIGIFEGKMDELEIWDVEFESRKITLEKLIAIAQKLESMQDDVKRKGLQQSTGEGQTKIEQHFTKQWEENSTTLSRVAENITELINETELKDDGASSKRISAAFQKLRHFRGENKFNFLGEQRYTSLFLELLRDVIEARQVNMLSSFSKSSEINVFVHKTHENKYGQHVWIPYSVEAKDEGVASSWEAIIKNPRKTLFLKQKDCFNFKLVEWDVAIDVYENIYRQGERLKTARGWRRSTVDKPEEGAHTGVKFCDDDTTVVQTWGPQNLERPWKEKRRTLPRPFKRAEEEGQENAKIEARLDSTLKPLDDADKDELDYEEEPHSRTPDTSTESRTTSLDAEEPCF</sequence>
<feature type="region of interest" description="Disordered" evidence="1">
    <location>
        <begin position="1956"/>
        <end position="2029"/>
    </location>
</feature>
<keyword evidence="3" id="KW-1185">Reference proteome</keyword>
<dbReference type="Proteomes" id="UP001175271">
    <property type="component" value="Unassembled WGS sequence"/>
</dbReference>
<evidence type="ECO:0000313" key="2">
    <source>
        <dbReference type="EMBL" id="KAK0420217.1"/>
    </source>
</evidence>
<dbReference type="EMBL" id="JAUCMV010000002">
    <property type="protein sequence ID" value="KAK0420217.1"/>
    <property type="molecule type" value="Genomic_DNA"/>
</dbReference>
<proteinExistence type="predicted"/>
<accession>A0AA39I9D2</accession>
<feature type="compositionally biased region" description="Acidic residues" evidence="1">
    <location>
        <begin position="1995"/>
        <end position="2004"/>
    </location>
</feature>
<feature type="compositionally biased region" description="Polar residues" evidence="1">
    <location>
        <begin position="2011"/>
        <end position="2022"/>
    </location>
</feature>
<evidence type="ECO:0000313" key="3">
    <source>
        <dbReference type="Proteomes" id="UP001175271"/>
    </source>
</evidence>
<organism evidence="2 3">
    <name type="scientific">Steinernema hermaphroditum</name>
    <dbReference type="NCBI Taxonomy" id="289476"/>
    <lineage>
        <taxon>Eukaryota</taxon>
        <taxon>Metazoa</taxon>
        <taxon>Ecdysozoa</taxon>
        <taxon>Nematoda</taxon>
        <taxon>Chromadorea</taxon>
        <taxon>Rhabditida</taxon>
        <taxon>Tylenchina</taxon>
        <taxon>Panagrolaimomorpha</taxon>
        <taxon>Strongyloidoidea</taxon>
        <taxon>Steinernematidae</taxon>
        <taxon>Steinernema</taxon>
    </lineage>
</organism>
<feature type="region of interest" description="Disordered" evidence="1">
    <location>
        <begin position="745"/>
        <end position="782"/>
    </location>
</feature>
<name>A0AA39I9D2_9BILA</name>